<keyword evidence="1" id="KW-0472">Membrane</keyword>
<dbReference type="InterPro" id="IPR055396">
    <property type="entry name" value="DUF7088"/>
</dbReference>
<dbReference type="InterPro" id="IPR019863">
    <property type="entry name" value="Motility-assoc_ABC-rel_GldG"/>
</dbReference>
<evidence type="ECO:0000313" key="4">
    <source>
        <dbReference type="EMBL" id="OQP48571.1"/>
    </source>
</evidence>
<dbReference type="InterPro" id="IPR019196">
    <property type="entry name" value="ABC_transp_unknown"/>
</dbReference>
<reference evidence="4 5" key="1">
    <citation type="submission" date="2016-04" db="EMBL/GenBank/DDBJ databases">
        <authorList>
            <person name="Chen L."/>
            <person name="Zhuang W."/>
            <person name="Wang G."/>
        </authorList>
    </citation>
    <scope>NUCLEOTIDE SEQUENCE [LARGE SCALE GENOMIC DNA]</scope>
    <source>
        <strain evidence="5">GR20</strain>
    </source>
</reference>
<evidence type="ECO:0000259" key="2">
    <source>
        <dbReference type="Pfam" id="PF09822"/>
    </source>
</evidence>
<dbReference type="RefSeq" id="WP_014221776.1">
    <property type="nucleotide sequence ID" value="NZ_LWBO01000012.1"/>
</dbReference>
<gene>
    <name evidence="4" type="ORF">A4D02_07630</name>
</gene>
<sequence>MNKILASKGWWLFLLIVLLGINYLASVVHTRVDLTQEKRYTLSTATKKLVKGLHDKVSITVLLTGDMPAGFKKLSNSTKEMLQEFKELGGSNIQFKFEKAGEGMSDADKQKFQAHLDTLGLKPTNIQVKAKAGEAQEERLVYPGALVQYRDREVAIDLLQGQDMRGGVQSLNNAEALLEYKLARSIQKITTDTVPAIGYLLGNGELFNENVKDLIDGTLREEYRFGFLPIDSVPVIPPVFDALVIVKPTIPFNNKQKLKIDQYIMHGGKVIWLIDRLYAEMDSLMRSHSDFVAFDRNLNLDDQLFKYGVRINGDLVQDLQCDKIPLVVGSYGNQPQMQLVAWPYFPTLSCYSGHPIAKNLDNVLSIFPNSIDTIKNNIKKTVLLATSESSRIISTPAIVTLNSVKTEDDLKTFNQSFIPIAVLLEGRFTSLYTNRLSTGELDTLAGMYKQPFRAATEKESKMIVVSDADIVANVVTQNEGPLPMGYNQFTHNQYANKDFFLNCVQYLTDSSGILETRGKDFALRLLDTKKTEEDRMQWQLMNIAVPVILVLLFGAVYQAVRKRKYQVKA</sequence>
<protein>
    <submittedName>
        <fullName evidence="4">Gliding motility-associated ABC transporter substrate-binding protein GldG</fullName>
    </submittedName>
</protein>
<feature type="domain" description="ABC-type uncharacterised transport system" evidence="2">
    <location>
        <begin position="195"/>
        <end position="503"/>
    </location>
</feature>
<keyword evidence="1" id="KW-1133">Transmembrane helix</keyword>
<feature type="transmembrane region" description="Helical" evidence="1">
    <location>
        <begin position="538"/>
        <end position="560"/>
    </location>
</feature>
<dbReference type="Proteomes" id="UP000192277">
    <property type="component" value="Unassembled WGS sequence"/>
</dbReference>
<evidence type="ECO:0000313" key="5">
    <source>
        <dbReference type="Proteomes" id="UP000192277"/>
    </source>
</evidence>
<name>A0ABX3NX30_9BACT</name>
<dbReference type="EMBL" id="LWBO01000012">
    <property type="protein sequence ID" value="OQP48571.1"/>
    <property type="molecule type" value="Genomic_DNA"/>
</dbReference>
<dbReference type="NCBIfam" id="TIGR03521">
    <property type="entry name" value="GldG"/>
    <property type="match status" value="1"/>
</dbReference>
<organism evidence="4 5">
    <name type="scientific">Niastella koreensis</name>
    <dbReference type="NCBI Taxonomy" id="354356"/>
    <lineage>
        <taxon>Bacteria</taxon>
        <taxon>Pseudomonadati</taxon>
        <taxon>Bacteroidota</taxon>
        <taxon>Chitinophagia</taxon>
        <taxon>Chitinophagales</taxon>
        <taxon>Chitinophagaceae</taxon>
        <taxon>Niastella</taxon>
    </lineage>
</organism>
<comment type="caution">
    <text evidence="4">The sequence shown here is derived from an EMBL/GenBank/DDBJ whole genome shotgun (WGS) entry which is preliminary data.</text>
</comment>
<keyword evidence="1" id="KW-0812">Transmembrane</keyword>
<evidence type="ECO:0000259" key="3">
    <source>
        <dbReference type="Pfam" id="PF23357"/>
    </source>
</evidence>
<proteinExistence type="predicted"/>
<dbReference type="Pfam" id="PF23357">
    <property type="entry name" value="DUF7088"/>
    <property type="match status" value="1"/>
</dbReference>
<keyword evidence="5" id="KW-1185">Reference proteome</keyword>
<evidence type="ECO:0000256" key="1">
    <source>
        <dbReference type="SAM" id="Phobius"/>
    </source>
</evidence>
<feature type="domain" description="DUF7088" evidence="3">
    <location>
        <begin position="36"/>
        <end position="148"/>
    </location>
</feature>
<dbReference type="Pfam" id="PF09822">
    <property type="entry name" value="ABC_transp_aux"/>
    <property type="match status" value="1"/>
</dbReference>
<accession>A0ABX3NX30</accession>